<feature type="compositionally biased region" description="Low complexity" evidence="1">
    <location>
        <begin position="84"/>
        <end position="94"/>
    </location>
</feature>
<evidence type="ECO:0000313" key="5">
    <source>
        <dbReference type="Proteomes" id="UP000256661"/>
    </source>
</evidence>
<name>A0A3D9SYJ2_9ACTN</name>
<keyword evidence="5" id="KW-1185">Reference proteome</keyword>
<feature type="chain" id="PRO_5017662177" description="MYXO-CTERM domain-containing protein" evidence="3">
    <location>
        <begin position="37"/>
        <end position="209"/>
    </location>
</feature>
<reference evidence="4 5" key="1">
    <citation type="submission" date="2018-08" db="EMBL/GenBank/DDBJ databases">
        <title>Sequencing the genomes of 1000 actinobacteria strains.</title>
        <authorList>
            <person name="Klenk H.-P."/>
        </authorList>
    </citation>
    <scope>NUCLEOTIDE SEQUENCE [LARGE SCALE GENOMIC DNA]</scope>
    <source>
        <strain evidence="4 5">DSM 43927</strain>
    </source>
</reference>
<dbReference type="Proteomes" id="UP000256661">
    <property type="component" value="Unassembled WGS sequence"/>
</dbReference>
<evidence type="ECO:0000313" key="4">
    <source>
        <dbReference type="EMBL" id="REF01020.1"/>
    </source>
</evidence>
<feature type="signal peptide" evidence="3">
    <location>
        <begin position="1"/>
        <end position="36"/>
    </location>
</feature>
<organism evidence="4 5">
    <name type="scientific">Thermomonospora umbrina</name>
    <dbReference type="NCBI Taxonomy" id="111806"/>
    <lineage>
        <taxon>Bacteria</taxon>
        <taxon>Bacillati</taxon>
        <taxon>Actinomycetota</taxon>
        <taxon>Actinomycetes</taxon>
        <taxon>Streptosporangiales</taxon>
        <taxon>Thermomonosporaceae</taxon>
        <taxon>Thermomonospora</taxon>
    </lineage>
</organism>
<dbReference type="AlphaFoldDB" id="A0A3D9SYJ2"/>
<keyword evidence="2" id="KW-1133">Transmembrane helix</keyword>
<dbReference type="EMBL" id="QTTT01000001">
    <property type="protein sequence ID" value="REF01020.1"/>
    <property type="molecule type" value="Genomic_DNA"/>
</dbReference>
<feature type="transmembrane region" description="Helical" evidence="2">
    <location>
        <begin position="179"/>
        <end position="200"/>
    </location>
</feature>
<dbReference type="OrthoDB" id="3481361at2"/>
<keyword evidence="3" id="KW-0732">Signal</keyword>
<protein>
    <recommendedName>
        <fullName evidence="6">MYXO-CTERM domain-containing protein</fullName>
    </recommendedName>
</protein>
<sequence>MEQTGVRRIGKQTGRASTVVSAGAVALVLMGGPASAATAASSRPCPLPTSPADTLRYLRCKLGNLGDRDRPRADPKPRTKPKPRAASPAKPRSSNVGKPRKPRDDAPGKRPKKPRRGPADAGLRPYNPAPVGEVPVFNGALPAPQVVHGAQVPIGGPMLGDTRLITPVAAREPEQDHTAWVAFAAGAAGVVGAMNIGVLARRARRRGDS</sequence>
<evidence type="ECO:0008006" key="6">
    <source>
        <dbReference type="Google" id="ProtNLM"/>
    </source>
</evidence>
<evidence type="ECO:0000256" key="2">
    <source>
        <dbReference type="SAM" id="Phobius"/>
    </source>
</evidence>
<evidence type="ECO:0000256" key="1">
    <source>
        <dbReference type="SAM" id="MobiDB-lite"/>
    </source>
</evidence>
<gene>
    <name evidence="4" type="ORF">DFJ69_6618</name>
</gene>
<keyword evidence="2" id="KW-0812">Transmembrane</keyword>
<feature type="compositionally biased region" description="Basic and acidic residues" evidence="1">
    <location>
        <begin position="66"/>
        <end position="77"/>
    </location>
</feature>
<accession>A0A3D9SYJ2</accession>
<keyword evidence="2" id="KW-0472">Membrane</keyword>
<feature type="region of interest" description="Disordered" evidence="1">
    <location>
        <begin position="62"/>
        <end position="127"/>
    </location>
</feature>
<dbReference type="RefSeq" id="WP_116026109.1">
    <property type="nucleotide sequence ID" value="NZ_QTTT01000001.1"/>
</dbReference>
<proteinExistence type="predicted"/>
<evidence type="ECO:0000256" key="3">
    <source>
        <dbReference type="SAM" id="SignalP"/>
    </source>
</evidence>
<comment type="caution">
    <text evidence="4">The sequence shown here is derived from an EMBL/GenBank/DDBJ whole genome shotgun (WGS) entry which is preliminary data.</text>
</comment>